<sequence length="78" mass="8759">MLCQRGSLIQGICDNVLFLIAGYDSEQLNKTVLPLILAHTPAGASSKQLTHYSQLMKMGKFHLIGNDDMRKNHFLMKI</sequence>
<accession>A0A1S3DUL8</accession>
<organism evidence="1 2">
    <name type="scientific">Diaphorina citri</name>
    <name type="common">Asian citrus psyllid</name>
    <dbReference type="NCBI Taxonomy" id="121845"/>
    <lineage>
        <taxon>Eukaryota</taxon>
        <taxon>Metazoa</taxon>
        <taxon>Ecdysozoa</taxon>
        <taxon>Arthropoda</taxon>
        <taxon>Hexapoda</taxon>
        <taxon>Insecta</taxon>
        <taxon>Pterygota</taxon>
        <taxon>Neoptera</taxon>
        <taxon>Paraneoptera</taxon>
        <taxon>Hemiptera</taxon>
        <taxon>Sternorrhyncha</taxon>
        <taxon>Psylloidea</taxon>
        <taxon>Psyllidae</taxon>
        <taxon>Diaphorininae</taxon>
        <taxon>Diaphorina</taxon>
    </lineage>
</organism>
<dbReference type="KEGG" id="dci:103524086"/>
<gene>
    <name evidence="2" type="primary">LOC103524086</name>
</gene>
<dbReference type="InterPro" id="IPR029058">
    <property type="entry name" value="AB_hydrolase_fold"/>
</dbReference>
<evidence type="ECO:0000313" key="2">
    <source>
        <dbReference type="RefSeq" id="XP_008487312.2"/>
    </source>
</evidence>
<name>A0A1S3DUL8_DIACI</name>
<dbReference type="Gene3D" id="3.40.50.1820">
    <property type="entry name" value="alpha/beta hydrolase"/>
    <property type="match status" value="1"/>
</dbReference>
<dbReference type="GeneID" id="103524086"/>
<dbReference type="STRING" id="121845.A0A1S3DUL8"/>
<dbReference type="RefSeq" id="XP_008487312.2">
    <property type="nucleotide sequence ID" value="XM_008489090.2"/>
</dbReference>
<dbReference type="PaxDb" id="121845-A0A1S3DUL8"/>
<proteinExistence type="predicted"/>
<feature type="non-terminal residue" evidence="2">
    <location>
        <position position="78"/>
    </location>
</feature>
<keyword evidence="1" id="KW-1185">Reference proteome</keyword>
<evidence type="ECO:0000313" key="1">
    <source>
        <dbReference type="Proteomes" id="UP000079169"/>
    </source>
</evidence>
<dbReference type="AlphaFoldDB" id="A0A1S3DUL8"/>
<dbReference type="Proteomes" id="UP000079169">
    <property type="component" value="Unplaced"/>
</dbReference>
<protein>
    <submittedName>
        <fullName evidence="2">Lipase member K-like</fullName>
    </submittedName>
</protein>
<reference evidence="2" key="1">
    <citation type="submission" date="2025-08" db="UniProtKB">
        <authorList>
            <consortium name="RefSeq"/>
        </authorList>
    </citation>
    <scope>IDENTIFICATION</scope>
</reference>